<dbReference type="PANTHER" id="PTHR11773">
    <property type="entry name" value="GLYCINE DEHYDROGENASE, DECARBOXYLATING"/>
    <property type="match status" value="1"/>
</dbReference>
<sequence>MDLTNRDVSGLMIQYPDTEGNVVDYGELIAEAHANGTLVVCATDLMALTVLRPPGEFQADITVGSSQRFGIPMGYGGPHAGFFSCKHQFMRLMPGRMIGVTRDARGNDAYRLALQTREQHIRRDKATSNICTAQVLYILTLYKV</sequence>
<evidence type="ECO:0000313" key="4">
    <source>
        <dbReference type="Proteomes" id="UP000596742"/>
    </source>
</evidence>
<dbReference type="EMBL" id="UYJE01005361">
    <property type="protein sequence ID" value="VDI36829.1"/>
    <property type="molecule type" value="Genomic_DNA"/>
</dbReference>
<feature type="domain" description="Glycine cleavage system P-protein N-terminal" evidence="2">
    <location>
        <begin position="5"/>
        <end position="137"/>
    </location>
</feature>
<dbReference type="InterPro" id="IPR049315">
    <property type="entry name" value="GDC-P_N"/>
</dbReference>
<keyword evidence="4" id="KW-1185">Reference proteome</keyword>
<dbReference type="Pfam" id="PF02347">
    <property type="entry name" value="GDC-P"/>
    <property type="match status" value="1"/>
</dbReference>
<dbReference type="GO" id="GO:0030170">
    <property type="term" value="F:pyridoxal phosphate binding"/>
    <property type="evidence" value="ECO:0007669"/>
    <property type="project" value="TreeGrafter"/>
</dbReference>
<dbReference type="Gene3D" id="3.40.640.10">
    <property type="entry name" value="Type I PLP-dependent aspartate aminotransferase-like (Major domain)"/>
    <property type="match status" value="1"/>
</dbReference>
<dbReference type="AlphaFoldDB" id="A0A8B6ELL0"/>
<comment type="caution">
    <text evidence="3">The sequence shown here is derived from an EMBL/GenBank/DDBJ whole genome shotgun (WGS) entry which is preliminary data.</text>
</comment>
<dbReference type="SUPFAM" id="SSF53383">
    <property type="entry name" value="PLP-dependent transferases"/>
    <property type="match status" value="1"/>
</dbReference>
<dbReference type="EC" id="1.4.4.2" evidence="3"/>
<dbReference type="GO" id="GO:0016594">
    <property type="term" value="F:glycine binding"/>
    <property type="evidence" value="ECO:0007669"/>
    <property type="project" value="TreeGrafter"/>
</dbReference>
<dbReference type="GO" id="GO:0019464">
    <property type="term" value="P:glycine decarboxylation via glycine cleavage system"/>
    <property type="evidence" value="ECO:0007669"/>
    <property type="project" value="TreeGrafter"/>
</dbReference>
<name>A0A8B6ELL0_MYTGA</name>
<dbReference type="GO" id="GO:0005960">
    <property type="term" value="C:glycine cleavage complex"/>
    <property type="evidence" value="ECO:0007669"/>
    <property type="project" value="TreeGrafter"/>
</dbReference>
<proteinExistence type="predicted"/>
<dbReference type="OrthoDB" id="6537869at2759"/>
<keyword evidence="1 3" id="KW-0560">Oxidoreductase</keyword>
<dbReference type="PANTHER" id="PTHR11773:SF1">
    <property type="entry name" value="GLYCINE DEHYDROGENASE (DECARBOXYLATING), MITOCHONDRIAL"/>
    <property type="match status" value="1"/>
</dbReference>
<evidence type="ECO:0000259" key="2">
    <source>
        <dbReference type="Pfam" id="PF02347"/>
    </source>
</evidence>
<accession>A0A8B6ELL0</accession>
<evidence type="ECO:0000256" key="1">
    <source>
        <dbReference type="ARBA" id="ARBA00023002"/>
    </source>
</evidence>
<reference evidence="3" key="1">
    <citation type="submission" date="2018-11" db="EMBL/GenBank/DDBJ databases">
        <authorList>
            <person name="Alioto T."/>
            <person name="Alioto T."/>
        </authorList>
    </citation>
    <scope>NUCLEOTIDE SEQUENCE</scope>
</reference>
<dbReference type="GO" id="GO:0005739">
    <property type="term" value="C:mitochondrion"/>
    <property type="evidence" value="ECO:0007669"/>
    <property type="project" value="TreeGrafter"/>
</dbReference>
<dbReference type="GO" id="GO:0004375">
    <property type="term" value="F:glycine dehydrogenase (decarboxylating) activity"/>
    <property type="evidence" value="ECO:0007669"/>
    <property type="project" value="UniProtKB-EC"/>
</dbReference>
<evidence type="ECO:0000313" key="3">
    <source>
        <dbReference type="EMBL" id="VDI36829.1"/>
    </source>
</evidence>
<dbReference type="InterPro" id="IPR015424">
    <property type="entry name" value="PyrdxlP-dep_Trfase"/>
</dbReference>
<protein>
    <submittedName>
        <fullName evidence="3">Glycine dehydrogenase</fullName>
        <ecNumber evidence="3">1.4.4.2</ecNumber>
    </submittedName>
</protein>
<organism evidence="3 4">
    <name type="scientific">Mytilus galloprovincialis</name>
    <name type="common">Mediterranean mussel</name>
    <dbReference type="NCBI Taxonomy" id="29158"/>
    <lineage>
        <taxon>Eukaryota</taxon>
        <taxon>Metazoa</taxon>
        <taxon>Spiralia</taxon>
        <taxon>Lophotrochozoa</taxon>
        <taxon>Mollusca</taxon>
        <taxon>Bivalvia</taxon>
        <taxon>Autobranchia</taxon>
        <taxon>Pteriomorphia</taxon>
        <taxon>Mytilida</taxon>
        <taxon>Mytiloidea</taxon>
        <taxon>Mytilidae</taxon>
        <taxon>Mytilinae</taxon>
        <taxon>Mytilus</taxon>
    </lineage>
</organism>
<gene>
    <name evidence="3" type="ORF">MGAL_10B004115</name>
</gene>
<dbReference type="Proteomes" id="UP000596742">
    <property type="component" value="Unassembled WGS sequence"/>
</dbReference>
<dbReference type="InterPro" id="IPR015421">
    <property type="entry name" value="PyrdxlP-dep_Trfase_major"/>
</dbReference>
<dbReference type="InterPro" id="IPR020581">
    <property type="entry name" value="GDC_P"/>
</dbReference>